<keyword evidence="2" id="KW-1185">Reference proteome</keyword>
<dbReference type="Proteomes" id="UP000482960">
    <property type="component" value="Unassembled WGS sequence"/>
</dbReference>
<gene>
    <name evidence="1" type="ORF">Prum_066380</name>
</gene>
<dbReference type="EMBL" id="BLPG01000001">
    <property type="protein sequence ID" value="GFJ92996.1"/>
    <property type="molecule type" value="Genomic_DNA"/>
</dbReference>
<organism evidence="1 2">
    <name type="scientific">Phytohabitans rumicis</name>
    <dbReference type="NCBI Taxonomy" id="1076125"/>
    <lineage>
        <taxon>Bacteria</taxon>
        <taxon>Bacillati</taxon>
        <taxon>Actinomycetota</taxon>
        <taxon>Actinomycetes</taxon>
        <taxon>Micromonosporales</taxon>
        <taxon>Micromonosporaceae</taxon>
    </lineage>
</organism>
<accession>A0A6V8LFZ0</accession>
<protein>
    <submittedName>
        <fullName evidence="1">Uncharacterized protein</fullName>
    </submittedName>
</protein>
<proteinExistence type="predicted"/>
<reference evidence="1 2" key="1">
    <citation type="submission" date="2020-03" db="EMBL/GenBank/DDBJ databases">
        <title>Whole genome shotgun sequence of Phytohabitans rumicis NBRC 108638.</title>
        <authorList>
            <person name="Komaki H."/>
            <person name="Tamura T."/>
        </authorList>
    </citation>
    <scope>NUCLEOTIDE SEQUENCE [LARGE SCALE GENOMIC DNA]</scope>
    <source>
        <strain evidence="1 2">NBRC 108638</strain>
    </source>
</reference>
<evidence type="ECO:0000313" key="2">
    <source>
        <dbReference type="Proteomes" id="UP000482960"/>
    </source>
</evidence>
<sequence length="118" mass="13059">MRDETRRQDHLNDLLGELSRALELLAVPRAIFNRTLRYEDVITWFIDNRPRGGVAQAGAVLRGPAPGGRLDIIQVFLDGQHSVACGPGGKPYGRRLEVHALDDELSEAFGQSDLLLVQ</sequence>
<dbReference type="RefSeq" id="WP_173079741.1">
    <property type="nucleotide sequence ID" value="NZ_BAABJB010000005.1"/>
</dbReference>
<evidence type="ECO:0000313" key="1">
    <source>
        <dbReference type="EMBL" id="GFJ92996.1"/>
    </source>
</evidence>
<comment type="caution">
    <text evidence="1">The sequence shown here is derived from an EMBL/GenBank/DDBJ whole genome shotgun (WGS) entry which is preliminary data.</text>
</comment>
<name>A0A6V8LFZ0_9ACTN</name>
<reference evidence="1 2" key="2">
    <citation type="submission" date="2020-03" db="EMBL/GenBank/DDBJ databases">
        <authorList>
            <person name="Ichikawa N."/>
            <person name="Kimura A."/>
            <person name="Kitahashi Y."/>
            <person name="Uohara A."/>
        </authorList>
    </citation>
    <scope>NUCLEOTIDE SEQUENCE [LARGE SCALE GENOMIC DNA]</scope>
    <source>
        <strain evidence="1 2">NBRC 108638</strain>
    </source>
</reference>
<dbReference type="AlphaFoldDB" id="A0A6V8LFZ0"/>